<dbReference type="EMBL" id="JABANP010000277">
    <property type="protein sequence ID" value="KAF4685114.1"/>
    <property type="molecule type" value="Genomic_DNA"/>
</dbReference>
<evidence type="ECO:0000256" key="1">
    <source>
        <dbReference type="SAM" id="MobiDB-lite"/>
    </source>
</evidence>
<name>A0A7J6NMN8_PEROL</name>
<evidence type="ECO:0000313" key="3">
    <source>
        <dbReference type="EMBL" id="KAF4685114.1"/>
    </source>
</evidence>
<organism evidence="3 4">
    <name type="scientific">Perkinsus olseni</name>
    <name type="common">Perkinsus atlanticus</name>
    <dbReference type="NCBI Taxonomy" id="32597"/>
    <lineage>
        <taxon>Eukaryota</taxon>
        <taxon>Sar</taxon>
        <taxon>Alveolata</taxon>
        <taxon>Perkinsozoa</taxon>
        <taxon>Perkinsea</taxon>
        <taxon>Perkinsida</taxon>
        <taxon>Perkinsidae</taxon>
        <taxon>Perkinsus</taxon>
    </lineage>
</organism>
<reference evidence="3 4" key="1">
    <citation type="submission" date="2020-04" db="EMBL/GenBank/DDBJ databases">
        <title>Perkinsus olseni comparative genomics.</title>
        <authorList>
            <person name="Bogema D.R."/>
        </authorList>
    </citation>
    <scope>NUCLEOTIDE SEQUENCE [LARGE SCALE GENOMIC DNA]</scope>
    <source>
        <strain evidence="3">00978-12</strain>
    </source>
</reference>
<keyword evidence="2" id="KW-0732">Signal</keyword>
<dbReference type="Proteomes" id="UP000541610">
    <property type="component" value="Unassembled WGS sequence"/>
</dbReference>
<dbReference type="AlphaFoldDB" id="A0A7J6NMN8"/>
<feature type="region of interest" description="Disordered" evidence="1">
    <location>
        <begin position="59"/>
        <end position="85"/>
    </location>
</feature>
<feature type="compositionally biased region" description="Pro residues" evidence="1">
    <location>
        <begin position="67"/>
        <end position="78"/>
    </location>
</feature>
<comment type="caution">
    <text evidence="3">The sequence shown here is derived from an EMBL/GenBank/DDBJ whole genome shotgun (WGS) entry which is preliminary data.</text>
</comment>
<evidence type="ECO:0000313" key="4">
    <source>
        <dbReference type="Proteomes" id="UP000541610"/>
    </source>
</evidence>
<sequence length="103" mass="11143">MTFIVIMLAAITATVVAEGTTALNTTYPPSPDLIRGPPITGHDVRQLVVHVAKERLKGPSLRAHLPPLQPRPRLPPAPASQELDSSVEEWEVLLRLPGTRAAE</sequence>
<proteinExistence type="predicted"/>
<evidence type="ECO:0000256" key="2">
    <source>
        <dbReference type="SAM" id="SignalP"/>
    </source>
</evidence>
<feature type="signal peptide" evidence="2">
    <location>
        <begin position="1"/>
        <end position="17"/>
    </location>
</feature>
<accession>A0A7J6NMN8</accession>
<gene>
    <name evidence="3" type="ORF">FOZ60_006842</name>
</gene>
<protein>
    <submittedName>
        <fullName evidence="3">Uncharacterized protein</fullName>
    </submittedName>
</protein>
<feature type="chain" id="PRO_5029510813" evidence="2">
    <location>
        <begin position="18"/>
        <end position="103"/>
    </location>
</feature>